<gene>
    <name evidence="5" type="ORF">A2482_02925</name>
</gene>
<organism evidence="5 6">
    <name type="scientific">Candidatus Falkowbacteria bacterium RIFOXYC2_FULL_48_21</name>
    <dbReference type="NCBI Taxonomy" id="1798005"/>
    <lineage>
        <taxon>Bacteria</taxon>
        <taxon>Candidatus Falkowiibacteriota</taxon>
    </lineage>
</organism>
<dbReference type="GO" id="GO:0005524">
    <property type="term" value="F:ATP binding"/>
    <property type="evidence" value="ECO:0007669"/>
    <property type="project" value="UniProtKB-KW"/>
</dbReference>
<evidence type="ECO:0000256" key="3">
    <source>
        <dbReference type="ARBA" id="ARBA00022840"/>
    </source>
</evidence>
<dbReference type="Pfam" id="PF00005">
    <property type="entry name" value="ABC_tran"/>
    <property type="match status" value="1"/>
</dbReference>
<accession>A0A1F5TD82</accession>
<dbReference type="EMBL" id="MFGM01000027">
    <property type="protein sequence ID" value="OGF36928.1"/>
    <property type="molecule type" value="Genomic_DNA"/>
</dbReference>
<dbReference type="InterPro" id="IPR003439">
    <property type="entry name" value="ABC_transporter-like_ATP-bd"/>
</dbReference>
<dbReference type="PROSITE" id="PS50893">
    <property type="entry name" value="ABC_TRANSPORTER_2"/>
    <property type="match status" value="1"/>
</dbReference>
<comment type="caution">
    <text evidence="5">The sequence shown here is derived from an EMBL/GenBank/DDBJ whole genome shotgun (WGS) entry which is preliminary data.</text>
</comment>
<keyword evidence="2" id="KW-0547">Nucleotide-binding</keyword>
<proteinExistence type="predicted"/>
<evidence type="ECO:0000259" key="4">
    <source>
        <dbReference type="PROSITE" id="PS50893"/>
    </source>
</evidence>
<sequence>MKKYILDFENVRKEYDGKVILGDIDFCLAEGEFLTVVGPSGCGKSTLLRMILGQERPTSANRFLIDGREISHPDITCGIVYQGYSLFPHMTALGNVMFGRRPELDCKAHRKKAMEYLERVGMAEHANKYPVQLSGGQRQRVAIAQTLIVHPRIILMDEPFSALDPITRESLQKFMLEIWRDAKITIIFITHVPEEAFFLGSRLVGLSQYFAEGMIDSPDGNHGARIVFDVEVSKLVDKTTRDFKAAVQRLRDECLEAGCVRHVKNIILEHPDAIMTLTSEQKGECSPT</sequence>
<keyword evidence="1" id="KW-0813">Transport</keyword>
<dbReference type="PROSITE" id="PS00211">
    <property type="entry name" value="ABC_TRANSPORTER_1"/>
    <property type="match status" value="1"/>
</dbReference>
<dbReference type="InterPro" id="IPR027417">
    <property type="entry name" value="P-loop_NTPase"/>
</dbReference>
<dbReference type="Proteomes" id="UP000178656">
    <property type="component" value="Unassembled WGS sequence"/>
</dbReference>
<protein>
    <recommendedName>
        <fullName evidence="4">ABC transporter domain-containing protein</fullName>
    </recommendedName>
</protein>
<dbReference type="AlphaFoldDB" id="A0A1F5TD82"/>
<dbReference type="InterPro" id="IPR050093">
    <property type="entry name" value="ABC_SmlMolc_Importer"/>
</dbReference>
<dbReference type="GO" id="GO:0016887">
    <property type="term" value="F:ATP hydrolysis activity"/>
    <property type="evidence" value="ECO:0007669"/>
    <property type="project" value="InterPro"/>
</dbReference>
<feature type="domain" description="ABC transporter" evidence="4">
    <location>
        <begin position="6"/>
        <end position="248"/>
    </location>
</feature>
<evidence type="ECO:0000313" key="5">
    <source>
        <dbReference type="EMBL" id="OGF36928.1"/>
    </source>
</evidence>
<evidence type="ECO:0000256" key="2">
    <source>
        <dbReference type="ARBA" id="ARBA00022741"/>
    </source>
</evidence>
<dbReference type="SUPFAM" id="SSF52540">
    <property type="entry name" value="P-loop containing nucleoside triphosphate hydrolases"/>
    <property type="match status" value="1"/>
</dbReference>
<dbReference type="InterPro" id="IPR003593">
    <property type="entry name" value="AAA+_ATPase"/>
</dbReference>
<keyword evidence="3" id="KW-0067">ATP-binding</keyword>
<dbReference type="InterPro" id="IPR017871">
    <property type="entry name" value="ABC_transporter-like_CS"/>
</dbReference>
<evidence type="ECO:0000313" key="6">
    <source>
        <dbReference type="Proteomes" id="UP000178656"/>
    </source>
</evidence>
<dbReference type="PANTHER" id="PTHR42781:SF8">
    <property type="entry name" value="BICARBONATE TRANSPORT ATP-BINDING PROTEIN CMPC"/>
    <property type="match status" value="1"/>
</dbReference>
<evidence type="ECO:0000256" key="1">
    <source>
        <dbReference type="ARBA" id="ARBA00022448"/>
    </source>
</evidence>
<dbReference type="PANTHER" id="PTHR42781">
    <property type="entry name" value="SPERMIDINE/PUTRESCINE IMPORT ATP-BINDING PROTEIN POTA"/>
    <property type="match status" value="1"/>
</dbReference>
<dbReference type="SMART" id="SM00382">
    <property type="entry name" value="AAA"/>
    <property type="match status" value="1"/>
</dbReference>
<dbReference type="Gene3D" id="3.40.50.300">
    <property type="entry name" value="P-loop containing nucleotide triphosphate hydrolases"/>
    <property type="match status" value="1"/>
</dbReference>
<name>A0A1F5TD82_9BACT</name>
<reference evidence="5 6" key="1">
    <citation type="journal article" date="2016" name="Nat. Commun.">
        <title>Thousands of microbial genomes shed light on interconnected biogeochemical processes in an aquifer system.</title>
        <authorList>
            <person name="Anantharaman K."/>
            <person name="Brown C.T."/>
            <person name="Hug L.A."/>
            <person name="Sharon I."/>
            <person name="Castelle C.J."/>
            <person name="Probst A.J."/>
            <person name="Thomas B.C."/>
            <person name="Singh A."/>
            <person name="Wilkins M.J."/>
            <person name="Karaoz U."/>
            <person name="Brodie E.L."/>
            <person name="Williams K.H."/>
            <person name="Hubbard S.S."/>
            <person name="Banfield J.F."/>
        </authorList>
    </citation>
    <scope>NUCLEOTIDE SEQUENCE [LARGE SCALE GENOMIC DNA]</scope>
</reference>
<dbReference type="CDD" id="cd03293">
    <property type="entry name" value="ABC_NrtD_SsuB_transporters"/>
    <property type="match status" value="1"/>
</dbReference>